<name>A0A226DEL9_FOLCA</name>
<proteinExistence type="predicted"/>
<feature type="region of interest" description="Disordered" evidence="1">
    <location>
        <begin position="301"/>
        <end position="338"/>
    </location>
</feature>
<gene>
    <name evidence="2" type="ORF">Fcan01_22144</name>
</gene>
<organism evidence="2 3">
    <name type="scientific">Folsomia candida</name>
    <name type="common">Springtail</name>
    <dbReference type="NCBI Taxonomy" id="158441"/>
    <lineage>
        <taxon>Eukaryota</taxon>
        <taxon>Metazoa</taxon>
        <taxon>Ecdysozoa</taxon>
        <taxon>Arthropoda</taxon>
        <taxon>Hexapoda</taxon>
        <taxon>Collembola</taxon>
        <taxon>Entomobryomorpha</taxon>
        <taxon>Isotomoidea</taxon>
        <taxon>Isotomidae</taxon>
        <taxon>Proisotominae</taxon>
        <taxon>Folsomia</taxon>
    </lineage>
</organism>
<sequence length="338" mass="38011">MSDKMLKQFYVVEFPADQTIEVVPKTWLSDDNKKCTFSSNTPKGFKKLQEDPNSRPDPLWTSWDIIVKTSSDSFSRADKKAKKHLKPNYIDSSDLEIGAGYSQSTEQENVEGSEEINTVDQAIQPIPITINNDERLSTLIEEFRAFQVASLQNQLVLQEEIKDLKTILLRSLSSSSKLRSSKIAWLIKNEDQLQEVNTTLADDTIPDHEIQFFSRLGGDSVTLAVNNTLKAIIKHEFALILRFTDSSKKVSFGGTRCCKLVKDSVREFYYKDGNVVTEKIKSDLVDSKLDSFIAKWLRDSINRGDGGKQKLSKAKNGSAKVDKTLKGPEEAESNAESD</sequence>
<comment type="caution">
    <text evidence="2">The sequence shown here is derived from an EMBL/GenBank/DDBJ whole genome shotgun (WGS) entry which is preliminary data.</text>
</comment>
<protein>
    <recommendedName>
        <fullName evidence="4">DUF4806 domain-containing protein</fullName>
    </recommendedName>
</protein>
<keyword evidence="3" id="KW-1185">Reference proteome</keyword>
<evidence type="ECO:0008006" key="4">
    <source>
        <dbReference type="Google" id="ProtNLM"/>
    </source>
</evidence>
<dbReference type="EMBL" id="LNIX01000023">
    <property type="protein sequence ID" value="OXA43304.1"/>
    <property type="molecule type" value="Genomic_DNA"/>
</dbReference>
<accession>A0A226DEL9</accession>
<reference evidence="2 3" key="1">
    <citation type="submission" date="2015-12" db="EMBL/GenBank/DDBJ databases">
        <title>The genome of Folsomia candida.</title>
        <authorList>
            <person name="Faddeeva A."/>
            <person name="Derks M.F."/>
            <person name="Anvar Y."/>
            <person name="Smit S."/>
            <person name="Van Straalen N."/>
            <person name="Roelofs D."/>
        </authorList>
    </citation>
    <scope>NUCLEOTIDE SEQUENCE [LARGE SCALE GENOMIC DNA]</scope>
    <source>
        <strain evidence="2 3">VU population</strain>
        <tissue evidence="2">Whole body</tissue>
    </source>
</reference>
<dbReference type="OrthoDB" id="6614320at2759"/>
<feature type="compositionally biased region" description="Basic and acidic residues" evidence="1">
    <location>
        <begin position="320"/>
        <end position="329"/>
    </location>
</feature>
<dbReference type="Proteomes" id="UP000198287">
    <property type="component" value="Unassembled WGS sequence"/>
</dbReference>
<evidence type="ECO:0000313" key="3">
    <source>
        <dbReference type="Proteomes" id="UP000198287"/>
    </source>
</evidence>
<evidence type="ECO:0000256" key="1">
    <source>
        <dbReference type="SAM" id="MobiDB-lite"/>
    </source>
</evidence>
<evidence type="ECO:0000313" key="2">
    <source>
        <dbReference type="EMBL" id="OXA43304.1"/>
    </source>
</evidence>
<dbReference type="AlphaFoldDB" id="A0A226DEL9"/>